<dbReference type="EMBL" id="STGJ01000002">
    <property type="protein sequence ID" value="TIC86036.1"/>
    <property type="molecule type" value="Genomic_DNA"/>
</dbReference>
<dbReference type="AlphaFoldDB" id="A0A4T0V487"/>
<accession>A0A4T0V487</accession>
<evidence type="ECO:0000313" key="3">
    <source>
        <dbReference type="Proteomes" id="UP000308891"/>
    </source>
</evidence>
<dbReference type="OrthoDB" id="9793412at2"/>
<dbReference type="PANTHER" id="PTHR47505:SF1">
    <property type="entry name" value="DNA UTILIZATION PROTEIN YHGH"/>
    <property type="match status" value="1"/>
</dbReference>
<dbReference type="InterPro" id="IPR000836">
    <property type="entry name" value="PRTase_dom"/>
</dbReference>
<evidence type="ECO:0000313" key="2">
    <source>
        <dbReference type="EMBL" id="TIC86036.1"/>
    </source>
</evidence>
<organism evidence="2 3">
    <name type="scientific">Crenobacter intestini</name>
    <dbReference type="NCBI Taxonomy" id="2563443"/>
    <lineage>
        <taxon>Bacteria</taxon>
        <taxon>Pseudomonadati</taxon>
        <taxon>Pseudomonadota</taxon>
        <taxon>Betaproteobacteria</taxon>
        <taxon>Neisseriales</taxon>
        <taxon>Neisseriaceae</taxon>
        <taxon>Crenobacter</taxon>
    </lineage>
</organism>
<comment type="similarity">
    <text evidence="1">Belongs to the ComF/GntX family.</text>
</comment>
<protein>
    <submittedName>
        <fullName evidence="2">ComF family protein</fullName>
    </submittedName>
</protein>
<dbReference type="SUPFAM" id="SSF53271">
    <property type="entry name" value="PRTase-like"/>
    <property type="match status" value="1"/>
</dbReference>
<dbReference type="CDD" id="cd06223">
    <property type="entry name" value="PRTases_typeI"/>
    <property type="match status" value="1"/>
</dbReference>
<keyword evidence="3" id="KW-1185">Reference proteome</keyword>
<gene>
    <name evidence="2" type="ORF">E5K04_02735</name>
</gene>
<dbReference type="PANTHER" id="PTHR47505">
    <property type="entry name" value="DNA UTILIZATION PROTEIN YHGH"/>
    <property type="match status" value="1"/>
</dbReference>
<sequence>MENHRSRLAVLSNLTRHSLDNCALFVQTCLLCAGDGGSDGLCTACRADLAPLPAAHCPICADTAPAGLPCPHCRRRRPAFDTLHAPFIYAWPLNALIHAFKYGRRLDMAHALSSLFAREAPDGPVRPDLVVPVPLFAARLAERGFNQSLELARAFAVRMAAPLDDTLCVRVRNTPPQARLERAERARNVADVFVVKRAVTGLAVAIIDDVATSGATLDALAAALKKQGAHRVDAWVLARVFYSKT</sequence>
<evidence type="ECO:0000256" key="1">
    <source>
        <dbReference type="ARBA" id="ARBA00008007"/>
    </source>
</evidence>
<name>A0A4T0V487_9NEIS</name>
<dbReference type="InterPro" id="IPR051910">
    <property type="entry name" value="ComF/GntX_DNA_util-trans"/>
</dbReference>
<dbReference type="Proteomes" id="UP000308891">
    <property type="component" value="Unassembled WGS sequence"/>
</dbReference>
<proteinExistence type="inferred from homology"/>
<dbReference type="InterPro" id="IPR029057">
    <property type="entry name" value="PRTase-like"/>
</dbReference>
<dbReference type="Gene3D" id="3.40.50.2020">
    <property type="match status" value="1"/>
</dbReference>
<dbReference type="RefSeq" id="WP_136551382.1">
    <property type="nucleotide sequence ID" value="NZ_STGJ01000002.1"/>
</dbReference>
<reference evidence="2 3" key="1">
    <citation type="submission" date="2019-04" db="EMBL/GenBank/DDBJ databases">
        <title>Crenobacter sp. nov.</title>
        <authorList>
            <person name="Shi S."/>
        </authorList>
    </citation>
    <scope>NUCLEOTIDE SEQUENCE [LARGE SCALE GENOMIC DNA]</scope>
    <source>
        <strain evidence="2 3">GY 70310</strain>
    </source>
</reference>
<comment type="caution">
    <text evidence="2">The sequence shown here is derived from an EMBL/GenBank/DDBJ whole genome shotgun (WGS) entry which is preliminary data.</text>
</comment>